<keyword evidence="6" id="KW-1185">Reference proteome</keyword>
<keyword evidence="2 5" id="KW-0489">Methyltransferase</keyword>
<dbReference type="Gene3D" id="3.40.50.150">
    <property type="entry name" value="Vaccinia Virus protein VP39"/>
    <property type="match status" value="1"/>
</dbReference>
<dbReference type="SUPFAM" id="SSF53335">
    <property type="entry name" value="S-adenosyl-L-methionine-dependent methyltransferases"/>
    <property type="match status" value="1"/>
</dbReference>
<dbReference type="EMBL" id="FPJG01000006">
    <property type="protein sequence ID" value="SFW79656.1"/>
    <property type="molecule type" value="Genomic_DNA"/>
</dbReference>
<dbReference type="AlphaFoldDB" id="A0A1K1S5F1"/>
<evidence type="ECO:0000313" key="6">
    <source>
        <dbReference type="Proteomes" id="UP000182740"/>
    </source>
</evidence>
<sequence>MPTQPHEARRVAESFGVDADRYDRARPSYPRELVDRIVAASPGLDVLDVGCGTGIEARQFRDAGCRVLGVDPDARMADFARAGGIDVEVATFEDWDTGGRTFDAVVAGQAWHWVDPVVGPAKAAGVLRPGGLLALFAHVFQPPAAVADALAEGYRRVLPDSPFAGESRSAAEIYDVMFTRFGDGIRESGRFDEPERWRFTWERSYTRDEWLDFLPTTGGLTGLAPDALADVLAGVGAAIDALGGRFVLPYTTLAVVAKKS</sequence>
<evidence type="ECO:0000256" key="2">
    <source>
        <dbReference type="ARBA" id="ARBA00022603"/>
    </source>
</evidence>
<reference evidence="6" key="1">
    <citation type="submission" date="2016-11" db="EMBL/GenBank/DDBJ databases">
        <authorList>
            <person name="Varghese N."/>
            <person name="Submissions S."/>
        </authorList>
    </citation>
    <scope>NUCLEOTIDE SEQUENCE [LARGE SCALE GENOMIC DNA]</scope>
    <source>
        <strain evidence="6">DSM 44671</strain>
    </source>
</reference>
<comment type="similarity">
    <text evidence="1">Belongs to the methyltransferase superfamily.</text>
</comment>
<protein>
    <submittedName>
        <fullName evidence="5">Ubiquinone/menaquinone biosynthesis C-methylase UbiE</fullName>
    </submittedName>
</protein>
<dbReference type="STRING" id="546364.SAMN04489730_4795"/>
<proteinExistence type="inferred from homology"/>
<keyword evidence="3" id="KW-0808">Transferase</keyword>
<gene>
    <name evidence="5" type="ORF">SAMN04489730_4795</name>
</gene>
<evidence type="ECO:0000256" key="1">
    <source>
        <dbReference type="ARBA" id="ARBA00008361"/>
    </source>
</evidence>
<evidence type="ECO:0000256" key="3">
    <source>
        <dbReference type="ARBA" id="ARBA00022679"/>
    </source>
</evidence>
<accession>A0A1K1S5F1</accession>
<feature type="domain" description="Methyltransferase type 11" evidence="4">
    <location>
        <begin position="47"/>
        <end position="134"/>
    </location>
</feature>
<dbReference type="Pfam" id="PF08241">
    <property type="entry name" value="Methyltransf_11"/>
    <property type="match status" value="1"/>
</dbReference>
<dbReference type="PANTHER" id="PTHR44942">
    <property type="entry name" value="METHYLTRANSF_11 DOMAIN-CONTAINING PROTEIN"/>
    <property type="match status" value="1"/>
</dbReference>
<name>A0A1K1S5F1_9PSEU</name>
<dbReference type="Proteomes" id="UP000182740">
    <property type="component" value="Unassembled WGS sequence"/>
</dbReference>
<dbReference type="CDD" id="cd02440">
    <property type="entry name" value="AdoMet_MTases"/>
    <property type="match status" value="1"/>
</dbReference>
<dbReference type="InterPro" id="IPR029063">
    <property type="entry name" value="SAM-dependent_MTases_sf"/>
</dbReference>
<keyword evidence="5" id="KW-0830">Ubiquinone</keyword>
<dbReference type="GO" id="GO:0008757">
    <property type="term" value="F:S-adenosylmethionine-dependent methyltransferase activity"/>
    <property type="evidence" value="ECO:0007669"/>
    <property type="project" value="InterPro"/>
</dbReference>
<organism evidence="5 6">
    <name type="scientific">Amycolatopsis australiensis</name>
    <dbReference type="NCBI Taxonomy" id="546364"/>
    <lineage>
        <taxon>Bacteria</taxon>
        <taxon>Bacillati</taxon>
        <taxon>Actinomycetota</taxon>
        <taxon>Actinomycetes</taxon>
        <taxon>Pseudonocardiales</taxon>
        <taxon>Pseudonocardiaceae</taxon>
        <taxon>Amycolatopsis</taxon>
    </lineage>
</organism>
<dbReference type="PANTHER" id="PTHR44942:SF4">
    <property type="entry name" value="METHYLTRANSFERASE TYPE 11 DOMAIN-CONTAINING PROTEIN"/>
    <property type="match status" value="1"/>
</dbReference>
<dbReference type="InterPro" id="IPR013216">
    <property type="entry name" value="Methyltransf_11"/>
</dbReference>
<evidence type="ECO:0000313" key="5">
    <source>
        <dbReference type="EMBL" id="SFW79656.1"/>
    </source>
</evidence>
<evidence type="ECO:0000259" key="4">
    <source>
        <dbReference type="Pfam" id="PF08241"/>
    </source>
</evidence>
<dbReference type="GO" id="GO:0032259">
    <property type="term" value="P:methylation"/>
    <property type="evidence" value="ECO:0007669"/>
    <property type="project" value="UniProtKB-KW"/>
</dbReference>
<dbReference type="InterPro" id="IPR051052">
    <property type="entry name" value="Diverse_substrate_MTase"/>
</dbReference>